<evidence type="ECO:0000313" key="10">
    <source>
        <dbReference type="Proteomes" id="UP000264753"/>
    </source>
</evidence>
<dbReference type="RefSeq" id="WP_276653723.1">
    <property type="nucleotide sequence ID" value="NZ_DOOG01000118.1"/>
</dbReference>
<dbReference type="CDD" id="cd17355">
    <property type="entry name" value="MFS_YcxA_like"/>
    <property type="match status" value="1"/>
</dbReference>
<evidence type="ECO:0000256" key="1">
    <source>
        <dbReference type="ARBA" id="ARBA00022692"/>
    </source>
</evidence>
<keyword evidence="1 5" id="KW-0812">Transmembrane</keyword>
<feature type="transmembrane region" description="Helical" evidence="5">
    <location>
        <begin position="36"/>
        <end position="55"/>
    </location>
</feature>
<accession>A0A358HUU5</accession>
<feature type="transmembrane region" description="Helical" evidence="5">
    <location>
        <begin position="249"/>
        <end position="267"/>
    </location>
</feature>
<sequence>MRPTQNTGGTAGTPPHRPDSPDNSPTRQTILRATKWFPWLVLLCGCLVLSLNLGVRQSLGLFIPDMLTDTGWTATTFGLAFAIQNLMWGISAPIAGALADRFGTTRTLIVGAFIYALGLYLMGTSTSPGELHMTAGVLIGTGVGATSFPVVLAAISRVFSPAKRSFALGLASAGGSVGQFVMAPTSQALNSSMGYVTTLTILAAISMLIIPAAFAMNGKAEANSPNATPDMGPQGLIAAFHEARKHRGFALLNAGFFVCGFHIAVIATHLPTFTELCGLPRSVAAEGLALIGLFNIVGTLTAGWAGGKWPKKYALSFVYGMRALVIIVFIFSPKTSETILLFSASMGALWLSTVPLTSGLIAQVFGPRYMATLFGIVMLSHQIGAFFGAWMGGLVFDLTGSFDGVWWASVALGVFAALVHLPIDDKELRKTATA</sequence>
<dbReference type="Proteomes" id="UP000264179">
    <property type="component" value="Unassembled WGS sequence"/>
</dbReference>
<feature type="transmembrane region" description="Helical" evidence="5">
    <location>
        <begin position="107"/>
        <end position="123"/>
    </location>
</feature>
<dbReference type="GO" id="GO:0022857">
    <property type="term" value="F:transmembrane transporter activity"/>
    <property type="evidence" value="ECO:0007669"/>
    <property type="project" value="InterPro"/>
</dbReference>
<dbReference type="EMBL" id="DOOG01000118">
    <property type="protein sequence ID" value="HBU98955.1"/>
    <property type="molecule type" value="Genomic_DNA"/>
</dbReference>
<evidence type="ECO:0000256" key="5">
    <source>
        <dbReference type="SAM" id="Phobius"/>
    </source>
</evidence>
<feature type="transmembrane region" description="Helical" evidence="5">
    <location>
        <begin position="195"/>
        <end position="216"/>
    </location>
</feature>
<dbReference type="STRING" id="168935.AUP42_04445"/>
<feature type="transmembrane region" description="Helical" evidence="5">
    <location>
        <begin position="338"/>
        <end position="362"/>
    </location>
</feature>
<keyword evidence="2 5" id="KW-1133">Transmembrane helix</keyword>
<feature type="transmembrane region" description="Helical" evidence="5">
    <location>
        <begin position="287"/>
        <end position="306"/>
    </location>
</feature>
<proteinExistence type="predicted"/>
<feature type="region of interest" description="Disordered" evidence="4">
    <location>
        <begin position="1"/>
        <end position="26"/>
    </location>
</feature>
<evidence type="ECO:0000256" key="3">
    <source>
        <dbReference type="ARBA" id="ARBA00023136"/>
    </source>
</evidence>
<dbReference type="PANTHER" id="PTHR11360">
    <property type="entry name" value="MONOCARBOXYLATE TRANSPORTER"/>
    <property type="match status" value="1"/>
</dbReference>
<dbReference type="InterPro" id="IPR020846">
    <property type="entry name" value="MFS_dom"/>
</dbReference>
<evidence type="ECO:0000313" key="8">
    <source>
        <dbReference type="EMBL" id="HCW67813.1"/>
    </source>
</evidence>
<dbReference type="InterPro" id="IPR050327">
    <property type="entry name" value="Proton-linked_MCT"/>
</dbReference>
<dbReference type="InterPro" id="IPR036259">
    <property type="entry name" value="MFS_trans_sf"/>
</dbReference>
<feature type="transmembrane region" description="Helical" evidence="5">
    <location>
        <begin position="135"/>
        <end position="154"/>
    </location>
</feature>
<dbReference type="Gene3D" id="1.20.1250.20">
    <property type="entry name" value="MFS general substrate transporter like domains"/>
    <property type="match status" value="2"/>
</dbReference>
<dbReference type="PANTHER" id="PTHR11360:SF284">
    <property type="entry name" value="EG:103B4.3 PROTEIN-RELATED"/>
    <property type="match status" value="1"/>
</dbReference>
<dbReference type="PROSITE" id="PS50850">
    <property type="entry name" value="MFS"/>
    <property type="match status" value="1"/>
</dbReference>
<dbReference type="EMBL" id="DPOP01000092">
    <property type="protein sequence ID" value="HCW67813.1"/>
    <property type="molecule type" value="Genomic_DNA"/>
</dbReference>
<feature type="transmembrane region" description="Helical" evidence="5">
    <location>
        <begin position="369"/>
        <end position="392"/>
    </location>
</feature>
<dbReference type="InterPro" id="IPR011701">
    <property type="entry name" value="MFS"/>
</dbReference>
<feature type="transmembrane region" description="Helical" evidence="5">
    <location>
        <begin position="404"/>
        <end position="423"/>
    </location>
</feature>
<evidence type="ECO:0000259" key="6">
    <source>
        <dbReference type="PROSITE" id="PS50850"/>
    </source>
</evidence>
<evidence type="ECO:0000256" key="4">
    <source>
        <dbReference type="SAM" id="MobiDB-lite"/>
    </source>
</evidence>
<name>A0A358HUU5_9PROT</name>
<gene>
    <name evidence="7" type="ORF">DEF21_13780</name>
    <name evidence="8" type="ORF">DHR80_11530</name>
</gene>
<dbReference type="Proteomes" id="UP000264753">
    <property type="component" value="Unassembled WGS sequence"/>
</dbReference>
<evidence type="ECO:0000313" key="9">
    <source>
        <dbReference type="Proteomes" id="UP000264179"/>
    </source>
</evidence>
<evidence type="ECO:0000313" key="7">
    <source>
        <dbReference type="EMBL" id="HBU98955.1"/>
    </source>
</evidence>
<feature type="domain" description="Major facilitator superfamily (MFS) profile" evidence="6">
    <location>
        <begin position="38"/>
        <end position="428"/>
    </location>
</feature>
<dbReference type="AlphaFoldDB" id="A0A358HUU5"/>
<feature type="transmembrane region" description="Helical" evidence="5">
    <location>
        <begin position="166"/>
        <end position="183"/>
    </location>
</feature>
<keyword evidence="3 5" id="KW-0472">Membrane</keyword>
<evidence type="ECO:0000256" key="2">
    <source>
        <dbReference type="ARBA" id="ARBA00022989"/>
    </source>
</evidence>
<feature type="transmembrane region" description="Helical" evidence="5">
    <location>
        <begin position="313"/>
        <end position="332"/>
    </location>
</feature>
<dbReference type="Pfam" id="PF07690">
    <property type="entry name" value="MFS_1"/>
    <property type="match status" value="1"/>
</dbReference>
<feature type="transmembrane region" description="Helical" evidence="5">
    <location>
        <begin position="75"/>
        <end position="95"/>
    </location>
</feature>
<comment type="caution">
    <text evidence="7">The sequence shown here is derived from an EMBL/GenBank/DDBJ whole genome shotgun (WGS) entry which is preliminary data.</text>
</comment>
<reference evidence="9 10" key="1">
    <citation type="journal article" date="2018" name="Nat. Biotechnol.">
        <title>A standardized bacterial taxonomy based on genome phylogeny substantially revises the tree of life.</title>
        <authorList>
            <person name="Parks D.H."/>
            <person name="Chuvochina M."/>
            <person name="Waite D.W."/>
            <person name="Rinke C."/>
            <person name="Skarshewski A."/>
            <person name="Chaumeil P.A."/>
            <person name="Hugenholtz P."/>
        </authorList>
    </citation>
    <scope>NUCLEOTIDE SEQUENCE [LARGE SCALE GENOMIC DNA]</scope>
    <source>
        <strain evidence="7">UBA8707</strain>
        <strain evidence="8">UBA9881</strain>
    </source>
</reference>
<protein>
    <submittedName>
        <fullName evidence="7">MFS transporter</fullName>
    </submittedName>
</protein>
<dbReference type="SUPFAM" id="SSF103473">
    <property type="entry name" value="MFS general substrate transporter"/>
    <property type="match status" value="1"/>
</dbReference>
<organism evidence="7 10">
    <name type="scientific">Thalassospira lucentensis</name>
    <dbReference type="NCBI Taxonomy" id="168935"/>
    <lineage>
        <taxon>Bacteria</taxon>
        <taxon>Pseudomonadati</taxon>
        <taxon>Pseudomonadota</taxon>
        <taxon>Alphaproteobacteria</taxon>
        <taxon>Rhodospirillales</taxon>
        <taxon>Thalassospiraceae</taxon>
        <taxon>Thalassospira</taxon>
    </lineage>
</organism>